<keyword evidence="2" id="KW-1185">Reference proteome</keyword>
<dbReference type="Proteomes" id="UP001189429">
    <property type="component" value="Unassembled WGS sequence"/>
</dbReference>
<evidence type="ECO:0000313" key="1">
    <source>
        <dbReference type="EMBL" id="CAK0830500.1"/>
    </source>
</evidence>
<protein>
    <submittedName>
        <fullName evidence="1">Uncharacterized protein</fullName>
    </submittedName>
</protein>
<feature type="non-terminal residue" evidence="1">
    <location>
        <position position="1"/>
    </location>
</feature>
<name>A0ABN9SFF7_9DINO</name>
<organism evidence="1 2">
    <name type="scientific">Prorocentrum cordatum</name>
    <dbReference type="NCBI Taxonomy" id="2364126"/>
    <lineage>
        <taxon>Eukaryota</taxon>
        <taxon>Sar</taxon>
        <taxon>Alveolata</taxon>
        <taxon>Dinophyceae</taxon>
        <taxon>Prorocentrales</taxon>
        <taxon>Prorocentraceae</taxon>
        <taxon>Prorocentrum</taxon>
    </lineage>
</organism>
<evidence type="ECO:0000313" key="2">
    <source>
        <dbReference type="Proteomes" id="UP001189429"/>
    </source>
</evidence>
<gene>
    <name evidence="1" type="ORF">PCOR1329_LOCUS29133</name>
</gene>
<accession>A0ABN9SFF7</accession>
<dbReference type="EMBL" id="CAUYUJ010010903">
    <property type="protein sequence ID" value="CAK0830500.1"/>
    <property type="molecule type" value="Genomic_DNA"/>
</dbReference>
<reference evidence="1" key="1">
    <citation type="submission" date="2023-10" db="EMBL/GenBank/DDBJ databases">
        <authorList>
            <person name="Chen Y."/>
            <person name="Shah S."/>
            <person name="Dougan E. K."/>
            <person name="Thang M."/>
            <person name="Chan C."/>
        </authorList>
    </citation>
    <scope>NUCLEOTIDE SEQUENCE [LARGE SCALE GENOMIC DNA]</scope>
</reference>
<comment type="caution">
    <text evidence="1">The sequence shown here is derived from an EMBL/GenBank/DDBJ whole genome shotgun (WGS) entry which is preliminary data.</text>
</comment>
<proteinExistence type="predicted"/>
<sequence length="378" mass="40588">AAAPRAACQPARAPRAMAQRETRAAAAQRLTAQRGPVGSLTVLEQIASRPKTEVLYKKTAPAFLEYCTMRGLDWRSVEEMDVVLALHLNGCFQQGVSSDHGTQVPASLCPLLPEPAWRAEVAVAASGPRLDRAEASGACGNAAAVAAGGGCVPAAGGGGGALDGCLGRPVVSVWMAVWPGETSKLHGRNLIPPSPAAGLQHRHWALLLHDVGSLIPGKTGLRDESVVIDLDPWLVPALEYLRSTTSSDSSLWSFTVAALRPKHSRRFGPLGLPQVSDHMCCHRHGGASDDVLSRRRDAFQVQLRGRWASVENLKRYDKETKFLSELSWVHGDVFRLGHLMMEHFWAACTAGGIEEANIGHRAPATCQPAVRAARRLRQ</sequence>